<dbReference type="PROSITE" id="PS51257">
    <property type="entry name" value="PROKAR_LIPOPROTEIN"/>
    <property type="match status" value="1"/>
</dbReference>
<keyword evidence="3" id="KW-1185">Reference proteome</keyword>
<evidence type="ECO:0000313" key="3">
    <source>
        <dbReference type="Proteomes" id="UP000578569"/>
    </source>
</evidence>
<dbReference type="InterPro" id="IPR010281">
    <property type="entry name" value="DUF885"/>
</dbReference>
<dbReference type="EMBL" id="JACICF010000002">
    <property type="protein sequence ID" value="MBB3764651.1"/>
    <property type="molecule type" value="Genomic_DNA"/>
</dbReference>
<dbReference type="PANTHER" id="PTHR33361">
    <property type="entry name" value="GLR0591 PROTEIN"/>
    <property type="match status" value="1"/>
</dbReference>
<dbReference type="Proteomes" id="UP000578569">
    <property type="component" value="Unassembled WGS sequence"/>
</dbReference>
<dbReference type="Pfam" id="PF05960">
    <property type="entry name" value="DUF885"/>
    <property type="match status" value="1"/>
</dbReference>
<keyword evidence="1" id="KW-0732">Signal</keyword>
<sequence>MFRFAMLAASTSLIAACAAPGDSAPATASTVAVAKDGAAESDMHDEDASKRLAALFEEYDRAELELSPLSKAYRGIIDEDYGTWGDVSEANDDARLALKRQTAARLRAEFDPYRLDAQDRLSYRLFLRDLAEDERLEPYDRHGYLFNQMFGQQSQGPAFLINIHRIGEPAHAEAYISRIADTARVIPELTRQSRERAADGIMPPKWVYPYVIGDIDNLLGAGMDNAILEDFRDKVGKLDIDAAAKADLISRADAAWRDQAVPAYRALREEMVRQQAIAPTEDGVWRLPDGANYYAAKLEQYTNSKLSPDEVHQIGLDNVARIHGEMREIMDKVGFKGSLQDFFRYTRNDPRFFAKSREEYLAKANAALEKMNAALPQYFGILPKDPLVIKPVEAFREKSAGKAFYQSPAPDGSRPGIYYVNLYDLNAMSLNELEALAYHEGSPGHHLQRSIQTALGELPAFRRFGGETAYSEGWGLYSEELGKDMGFYTDPYSDFGRLGMELWRAARLVVDTGIHHKRWSREQAIAYLTENTPNPDGDIRKAIERYIVMPGQATAYMIGKLKIIELRQQAMDELGDDFDWRGFHDTVLASGPVPLDMLEENVEAWIERKKVMRGAIMDDRR</sequence>
<name>A0A839YWR8_9SPHN</name>
<organism evidence="2 3">
    <name type="scientific">Sphingomicrobium lutaoense</name>
    <dbReference type="NCBI Taxonomy" id="515949"/>
    <lineage>
        <taxon>Bacteria</taxon>
        <taxon>Pseudomonadati</taxon>
        <taxon>Pseudomonadota</taxon>
        <taxon>Alphaproteobacteria</taxon>
        <taxon>Sphingomonadales</taxon>
        <taxon>Sphingomonadaceae</taxon>
        <taxon>Sphingomicrobium</taxon>
    </lineage>
</organism>
<feature type="chain" id="PRO_5032319271" evidence="1">
    <location>
        <begin position="29"/>
        <end position="621"/>
    </location>
</feature>
<reference evidence="2 3" key="1">
    <citation type="submission" date="2020-08" db="EMBL/GenBank/DDBJ databases">
        <title>Genomic Encyclopedia of Type Strains, Phase IV (KMG-IV): sequencing the most valuable type-strain genomes for metagenomic binning, comparative biology and taxonomic classification.</title>
        <authorList>
            <person name="Goeker M."/>
        </authorList>
    </citation>
    <scope>NUCLEOTIDE SEQUENCE [LARGE SCALE GENOMIC DNA]</scope>
    <source>
        <strain evidence="2 3">DSM 24194</strain>
    </source>
</reference>
<protein>
    <submittedName>
        <fullName evidence="2">Uncharacterized protein (DUF885 family)</fullName>
    </submittedName>
</protein>
<evidence type="ECO:0000313" key="2">
    <source>
        <dbReference type="EMBL" id="MBB3764651.1"/>
    </source>
</evidence>
<dbReference type="PANTHER" id="PTHR33361:SF16">
    <property type="entry name" value="DUF885 DOMAIN-CONTAINING PROTEIN"/>
    <property type="match status" value="1"/>
</dbReference>
<dbReference type="AlphaFoldDB" id="A0A839YWR8"/>
<proteinExistence type="predicted"/>
<feature type="signal peptide" evidence="1">
    <location>
        <begin position="1"/>
        <end position="28"/>
    </location>
</feature>
<accession>A0A839YWR8</accession>
<gene>
    <name evidence="2" type="ORF">FHS50_001713</name>
</gene>
<comment type="caution">
    <text evidence="2">The sequence shown here is derived from an EMBL/GenBank/DDBJ whole genome shotgun (WGS) entry which is preliminary data.</text>
</comment>
<evidence type="ECO:0000256" key="1">
    <source>
        <dbReference type="SAM" id="SignalP"/>
    </source>
</evidence>
<dbReference type="RefSeq" id="WP_183934037.1">
    <property type="nucleotide sequence ID" value="NZ_JACICF010000002.1"/>
</dbReference>